<keyword evidence="1 5" id="KW-0732">Signal</keyword>
<dbReference type="PROSITE" id="PS51257">
    <property type="entry name" value="PROKAR_LIPOPROTEIN"/>
    <property type="match status" value="1"/>
</dbReference>
<evidence type="ECO:0000313" key="6">
    <source>
        <dbReference type="EMBL" id="SMF01839.1"/>
    </source>
</evidence>
<dbReference type="EMBL" id="FWZT01000003">
    <property type="protein sequence ID" value="SMF01839.1"/>
    <property type="molecule type" value="Genomic_DNA"/>
</dbReference>
<dbReference type="STRING" id="1513793.SAMN06296036_103215"/>
<proteinExistence type="predicted"/>
<dbReference type="InterPro" id="IPR013517">
    <property type="entry name" value="FG-GAP"/>
</dbReference>
<dbReference type="RefSeq" id="WP_132315987.1">
    <property type="nucleotide sequence ID" value="NZ_FWZT01000003.1"/>
</dbReference>
<name>A0A1Y6BD86_9BACT</name>
<feature type="chain" id="PRO_5012306024" evidence="5">
    <location>
        <begin position="25"/>
        <end position="516"/>
    </location>
</feature>
<feature type="region of interest" description="Disordered" evidence="4">
    <location>
        <begin position="26"/>
        <end position="67"/>
    </location>
</feature>
<dbReference type="AlphaFoldDB" id="A0A1Y6BD86"/>
<organism evidence="6 7">
    <name type="scientific">Pseudobacteriovorax antillogorgiicola</name>
    <dbReference type="NCBI Taxonomy" id="1513793"/>
    <lineage>
        <taxon>Bacteria</taxon>
        <taxon>Pseudomonadati</taxon>
        <taxon>Bdellovibrionota</taxon>
        <taxon>Oligoflexia</taxon>
        <taxon>Oligoflexales</taxon>
        <taxon>Pseudobacteriovoracaceae</taxon>
        <taxon>Pseudobacteriovorax</taxon>
    </lineage>
</organism>
<accession>A0A1Y6BD86</accession>
<dbReference type="Pfam" id="PF14312">
    <property type="entry name" value="FG-GAP_2"/>
    <property type="match status" value="4"/>
</dbReference>
<gene>
    <name evidence="6" type="ORF">SAMN06296036_103215</name>
</gene>
<feature type="compositionally biased region" description="Polar residues" evidence="4">
    <location>
        <begin position="26"/>
        <end position="42"/>
    </location>
</feature>
<dbReference type="Gene3D" id="2.130.10.130">
    <property type="entry name" value="Integrin alpha, N-terminal"/>
    <property type="match status" value="2"/>
</dbReference>
<keyword evidence="7" id="KW-1185">Reference proteome</keyword>
<evidence type="ECO:0000313" key="7">
    <source>
        <dbReference type="Proteomes" id="UP000192907"/>
    </source>
</evidence>
<evidence type="ECO:0000256" key="2">
    <source>
        <dbReference type="ARBA" id="ARBA00022737"/>
    </source>
</evidence>
<dbReference type="Proteomes" id="UP000192907">
    <property type="component" value="Unassembled WGS sequence"/>
</dbReference>
<evidence type="ECO:0000256" key="4">
    <source>
        <dbReference type="SAM" id="MobiDB-lite"/>
    </source>
</evidence>
<dbReference type="PANTHER" id="PTHR36220:SF1">
    <property type="entry name" value="GAMMA TUBULIN COMPLEX COMPONENT C-TERMINAL DOMAIN-CONTAINING PROTEIN"/>
    <property type="match status" value="1"/>
</dbReference>
<dbReference type="PANTHER" id="PTHR36220">
    <property type="entry name" value="UNNAMED PRODUCT"/>
    <property type="match status" value="1"/>
</dbReference>
<dbReference type="PROSITE" id="PS51470">
    <property type="entry name" value="FG_GAP"/>
    <property type="match status" value="1"/>
</dbReference>
<evidence type="ECO:0000256" key="5">
    <source>
        <dbReference type="SAM" id="SignalP"/>
    </source>
</evidence>
<dbReference type="InterPro" id="IPR028994">
    <property type="entry name" value="Integrin_alpha_N"/>
</dbReference>
<sequence>MRIINIMVLTVCIIAASCSGSHFAGQNSNRTGPDDSFQQENGSIIPPVADVSDTADDGSSEVISPELPPKEIIKANNPAREGDLLGYSVDISGKWLISGAWGDDDDDVDAGAAYFYRWEARGDTETWVMKQKVTPASCGATQSEESHFGKMVAISSNFAVVGAPQDFDDSSDVNDDFMGNIGSSLIETSIQGIGLKGGIFVFKMNSAGVWNCFQEAIIPAGLANNDVFGISVDIFADPNLDPNSGLPINGIDIIVGAKGDDEGVGRVYLFHSDSVNAFSASGEITAPLGDQQADAFFGESVAVHGNLAIVGAPLYDETDGASLATQVGAAYVYQRDIAGVWSLKSKLAPNTVTADLHFGKSVDIQGGDNSVAVVGAYKSDESGADAGAAFVFRLANGVWAADVIAPPSDLAAKDHFGFAVAISGNTIMVGAPGDDHADQATMTDVGSAYFYRYENGIWTMSYKMGKPSDLELGSQYSFSLAIDGLNAAIGIPFEDDSDGMNKGAITFINMASPVAQ</sequence>
<evidence type="ECO:0000256" key="1">
    <source>
        <dbReference type="ARBA" id="ARBA00022729"/>
    </source>
</evidence>
<reference evidence="7" key="1">
    <citation type="submission" date="2017-04" db="EMBL/GenBank/DDBJ databases">
        <authorList>
            <person name="Varghese N."/>
            <person name="Submissions S."/>
        </authorList>
    </citation>
    <scope>NUCLEOTIDE SEQUENCE [LARGE SCALE GENOMIC DNA]</scope>
    <source>
        <strain evidence="7">RKEM611</strain>
    </source>
</reference>
<dbReference type="OrthoDB" id="9782766at2"/>
<feature type="signal peptide" evidence="5">
    <location>
        <begin position="1"/>
        <end position="24"/>
    </location>
</feature>
<keyword evidence="3" id="KW-0325">Glycoprotein</keyword>
<keyword evidence="2" id="KW-0677">Repeat</keyword>
<dbReference type="InterPro" id="IPR013519">
    <property type="entry name" value="Int_alpha_beta-p"/>
</dbReference>
<evidence type="ECO:0000256" key="3">
    <source>
        <dbReference type="ARBA" id="ARBA00023180"/>
    </source>
</evidence>
<protein>
    <submittedName>
        <fullName evidence="6">FG-GAP repeat-containing protein</fullName>
    </submittedName>
</protein>
<dbReference type="SMART" id="SM00191">
    <property type="entry name" value="Int_alpha"/>
    <property type="match status" value="4"/>
</dbReference>